<reference evidence="4" key="1">
    <citation type="submission" date="2016-10" db="EMBL/GenBank/DDBJ databases">
        <authorList>
            <person name="Varghese N."/>
            <person name="Submissions S."/>
        </authorList>
    </citation>
    <scope>NUCLEOTIDE SEQUENCE [LARGE SCALE GENOMIC DNA]</scope>
    <source>
        <strain evidence="4">KCTC 32247</strain>
    </source>
</reference>
<evidence type="ECO:0000313" key="3">
    <source>
        <dbReference type="EMBL" id="SDS42094.1"/>
    </source>
</evidence>
<dbReference type="NCBIfam" id="NF041043">
    <property type="entry name" value="BPSS1780_fam"/>
    <property type="match status" value="1"/>
</dbReference>
<feature type="transmembrane region" description="Helical" evidence="2">
    <location>
        <begin position="113"/>
        <end position="144"/>
    </location>
</feature>
<accession>A0A1H1S258</accession>
<dbReference type="Proteomes" id="UP000243359">
    <property type="component" value="Chromosome I"/>
</dbReference>
<dbReference type="EMBL" id="LT629751">
    <property type="protein sequence ID" value="SDS42094.1"/>
    <property type="molecule type" value="Genomic_DNA"/>
</dbReference>
<keyword evidence="2" id="KW-0812">Transmembrane</keyword>
<keyword evidence="2" id="KW-1133">Transmembrane helix</keyword>
<feature type="region of interest" description="Disordered" evidence="1">
    <location>
        <begin position="1"/>
        <end position="23"/>
    </location>
</feature>
<gene>
    <name evidence="3" type="ORF">SAMN05216221_1781</name>
</gene>
<feature type="transmembrane region" description="Helical" evidence="2">
    <location>
        <begin position="241"/>
        <end position="262"/>
    </location>
</feature>
<feature type="transmembrane region" description="Helical" evidence="2">
    <location>
        <begin position="164"/>
        <end position="190"/>
    </location>
</feature>
<proteinExistence type="predicted"/>
<feature type="transmembrane region" description="Helical" evidence="2">
    <location>
        <begin position="71"/>
        <end position="92"/>
    </location>
</feature>
<dbReference type="RefSeq" id="WP_090348603.1">
    <property type="nucleotide sequence ID" value="NZ_LT629751.1"/>
</dbReference>
<keyword evidence="4" id="KW-1185">Reference proteome</keyword>
<dbReference type="STRING" id="1392877.SAMN05216221_1781"/>
<feature type="transmembrane region" description="Helical" evidence="2">
    <location>
        <begin position="211"/>
        <end position="235"/>
    </location>
</feature>
<keyword evidence="2" id="KW-0472">Membrane</keyword>
<evidence type="ECO:0000313" key="4">
    <source>
        <dbReference type="Proteomes" id="UP000243359"/>
    </source>
</evidence>
<evidence type="ECO:0000256" key="2">
    <source>
        <dbReference type="SAM" id="Phobius"/>
    </source>
</evidence>
<dbReference type="InterPro" id="IPR047798">
    <property type="entry name" value="BPSS1780-like"/>
</dbReference>
<dbReference type="AlphaFoldDB" id="A0A1H1S258"/>
<organism evidence="3 4">
    <name type="scientific">Pseudomonas oryzae</name>
    <dbReference type="NCBI Taxonomy" id="1392877"/>
    <lineage>
        <taxon>Bacteria</taxon>
        <taxon>Pseudomonadati</taxon>
        <taxon>Pseudomonadota</taxon>
        <taxon>Gammaproteobacteria</taxon>
        <taxon>Pseudomonadales</taxon>
        <taxon>Pseudomonadaceae</taxon>
        <taxon>Pseudomonas</taxon>
    </lineage>
</organism>
<evidence type="ECO:0000256" key="1">
    <source>
        <dbReference type="SAM" id="MobiDB-lite"/>
    </source>
</evidence>
<protein>
    <submittedName>
        <fullName evidence="3">Uncharacterized membrane protein</fullName>
    </submittedName>
</protein>
<dbReference type="OrthoDB" id="5298483at2"/>
<name>A0A1H1S258_9PSED</name>
<sequence length="268" mass="28529">MSNPYQPPAAELQPAAGEGSRRLGEPARCNAGRGIDWLVDGWRLFLRAPGMLLGMSLLLLILYGLVSLIPLVGSLASLLFWPALAAGLFLALRHADEGRSVTFADLFEPFANLAGLITLGACYLLALLLPLVIVFGTLVAAGLLAAMAEGSASHMDAMMSMMPAFLLAGLLLAALLTLVAMGFVFAPILVHQQRLPAIEAIRLSFVACVRNWLPFLLWGLALLLGFGLLSLLSIVPFVGPLLLLAAGLLLMPLSAASLYCAYRDIFWC</sequence>
<feature type="transmembrane region" description="Helical" evidence="2">
    <location>
        <begin position="44"/>
        <end position="65"/>
    </location>
</feature>